<comment type="caution">
    <text evidence="4">The sequence shown here is derived from an EMBL/GenBank/DDBJ whole genome shotgun (WGS) entry which is preliminary data.</text>
</comment>
<sequence>MRMAFWKNLTVLAVLGFGAVAPAAQAVQFEQQEIDQSRFIIVAAPGGELGYKLLILEQIKDSRPCWSETGSYPSIVEPLLLSFDFTGICNRIVDSNGFSMRAAGEDQGLNYSLRIIPQDNDLVLVAASNSQRNTWVEIGRTYGLPAGFSRINLNPGWRLTRRAYEGKAIGHVYLTYDQPVDPLVTDNLRRSVPPPALSPDPVAPTMPNPLLSAPSVIPVPAPPPAAPGIPPVRSPRPSDASQPPAAPASPSLSTLLPPTSNAASDPANNAASDPATESAVESARPTPRLAPLLPPRRTSSAAARPAAPAASTAPTAVADSASSTDSFQVIVEADSAEMQDKVRAVAPGALLTTINGQVVMQVGIFRDLQAASQLQQKLSQQGLPTAVIPVR</sequence>
<name>A0A951U3V3_9CYAN</name>
<dbReference type="Proteomes" id="UP000707356">
    <property type="component" value="Unassembled WGS sequence"/>
</dbReference>
<gene>
    <name evidence="4" type="ORF">KME07_00270</name>
</gene>
<protein>
    <submittedName>
        <fullName evidence="4">DUF3747 domain-containing protein</fullName>
    </submittedName>
</protein>
<dbReference type="Pfam" id="PF12565">
    <property type="entry name" value="DUF3747"/>
    <property type="match status" value="1"/>
</dbReference>
<reference evidence="4" key="2">
    <citation type="journal article" date="2022" name="Microbiol. Resour. Announc.">
        <title>Metagenome Sequencing to Explore Phylogenomics of Terrestrial Cyanobacteria.</title>
        <authorList>
            <person name="Ward R.D."/>
            <person name="Stajich J.E."/>
            <person name="Johansen J.R."/>
            <person name="Huntemann M."/>
            <person name="Clum A."/>
            <person name="Foster B."/>
            <person name="Foster B."/>
            <person name="Roux S."/>
            <person name="Palaniappan K."/>
            <person name="Varghese N."/>
            <person name="Mukherjee S."/>
            <person name="Reddy T.B.K."/>
            <person name="Daum C."/>
            <person name="Copeland A."/>
            <person name="Chen I.A."/>
            <person name="Ivanova N.N."/>
            <person name="Kyrpides N.C."/>
            <person name="Shapiro N."/>
            <person name="Eloe-Fadrosh E.A."/>
            <person name="Pietrasiak N."/>
        </authorList>
    </citation>
    <scope>NUCLEOTIDE SEQUENCE</scope>
    <source>
        <strain evidence="4">GSE-TBD4-15B</strain>
    </source>
</reference>
<evidence type="ECO:0000259" key="3">
    <source>
        <dbReference type="PROSITE" id="PS51724"/>
    </source>
</evidence>
<dbReference type="InterPro" id="IPR022222">
    <property type="entry name" value="DUF3747"/>
</dbReference>
<keyword evidence="2" id="KW-0732">Signal</keyword>
<evidence type="ECO:0000313" key="5">
    <source>
        <dbReference type="Proteomes" id="UP000707356"/>
    </source>
</evidence>
<evidence type="ECO:0000256" key="1">
    <source>
        <dbReference type="SAM" id="MobiDB-lite"/>
    </source>
</evidence>
<feature type="compositionally biased region" description="Pro residues" evidence="1">
    <location>
        <begin position="192"/>
        <end position="207"/>
    </location>
</feature>
<feature type="compositionally biased region" description="Low complexity" evidence="1">
    <location>
        <begin position="235"/>
        <end position="323"/>
    </location>
</feature>
<evidence type="ECO:0000256" key="2">
    <source>
        <dbReference type="SAM" id="SignalP"/>
    </source>
</evidence>
<dbReference type="AlphaFoldDB" id="A0A951U3V3"/>
<accession>A0A951U3V3</accession>
<organism evidence="4 5">
    <name type="scientific">Pegethrix bostrychoides GSE-TBD4-15B</name>
    <dbReference type="NCBI Taxonomy" id="2839662"/>
    <lineage>
        <taxon>Bacteria</taxon>
        <taxon>Bacillati</taxon>
        <taxon>Cyanobacteriota</taxon>
        <taxon>Cyanophyceae</taxon>
        <taxon>Oculatellales</taxon>
        <taxon>Oculatellaceae</taxon>
        <taxon>Pegethrix</taxon>
    </lineage>
</organism>
<proteinExistence type="predicted"/>
<dbReference type="EMBL" id="JAHHHV010000001">
    <property type="protein sequence ID" value="MBW4463862.1"/>
    <property type="molecule type" value="Genomic_DNA"/>
</dbReference>
<feature type="compositionally biased region" description="Pro residues" evidence="1">
    <location>
        <begin position="217"/>
        <end position="234"/>
    </location>
</feature>
<feature type="signal peptide" evidence="2">
    <location>
        <begin position="1"/>
        <end position="26"/>
    </location>
</feature>
<dbReference type="GO" id="GO:0042834">
    <property type="term" value="F:peptidoglycan binding"/>
    <property type="evidence" value="ECO:0007669"/>
    <property type="project" value="InterPro"/>
</dbReference>
<feature type="region of interest" description="Disordered" evidence="1">
    <location>
        <begin position="185"/>
        <end position="323"/>
    </location>
</feature>
<reference evidence="4" key="1">
    <citation type="submission" date="2021-05" db="EMBL/GenBank/DDBJ databases">
        <authorList>
            <person name="Pietrasiak N."/>
            <person name="Ward R."/>
            <person name="Stajich J.E."/>
            <person name="Kurbessoian T."/>
        </authorList>
    </citation>
    <scope>NUCLEOTIDE SEQUENCE</scope>
    <source>
        <strain evidence="4">GSE-TBD4-15B</strain>
    </source>
</reference>
<dbReference type="PROSITE" id="PS51724">
    <property type="entry name" value="SPOR"/>
    <property type="match status" value="1"/>
</dbReference>
<dbReference type="InterPro" id="IPR007730">
    <property type="entry name" value="SPOR-like_dom"/>
</dbReference>
<evidence type="ECO:0000313" key="4">
    <source>
        <dbReference type="EMBL" id="MBW4463862.1"/>
    </source>
</evidence>
<feature type="chain" id="PRO_5037590783" evidence="2">
    <location>
        <begin position="27"/>
        <end position="391"/>
    </location>
</feature>
<feature type="domain" description="SPOR" evidence="3">
    <location>
        <begin position="352"/>
        <end position="391"/>
    </location>
</feature>